<dbReference type="InterPro" id="IPR013230">
    <property type="entry name" value="Peptidase_M15A_C"/>
</dbReference>
<dbReference type="Proteomes" id="UP000249123">
    <property type="component" value="Unassembled WGS sequence"/>
</dbReference>
<evidence type="ECO:0000313" key="3">
    <source>
        <dbReference type="Proteomes" id="UP000249123"/>
    </source>
</evidence>
<sequence length="326" mass="35653">MVICNFDARTDPIYAELLKFLLLPAIAAFAELTTPGSQTQSTAQIDEVGFEIRVNGTLSSLPLISASSMPREAIEIEVPKGASIAVSAGEISEDGGKTLWTAPDNPGLEDMTISFNGQESRVNLFVLTPFRNGVEDTLNGYRIGKYAQPLRNMSSYAVPRGFIDLTAMSDDVRVSPNFKLGQFRCKQQPGHEPTYLLVRPEMLVKLEIILEAANEKGWEADTFFVMSGYRTPFYNAAIGNTTTSSRHLYGDAADIYIDLDRDGQMDDLDGNGRIEKADAYALVALIEDLSAKKDPRWVPGGGAAYGANAAHGPFVHVDTRGYKARW</sequence>
<feature type="domain" description="Peptidase M15A C-terminal" evidence="1">
    <location>
        <begin position="199"/>
        <end position="257"/>
    </location>
</feature>
<dbReference type="SUPFAM" id="SSF55166">
    <property type="entry name" value="Hedgehog/DD-peptidase"/>
    <property type="match status" value="1"/>
</dbReference>
<gene>
    <name evidence="2" type="ORF">HY3_09070</name>
</gene>
<dbReference type="EMBL" id="AWFB01000006">
    <property type="protein sequence ID" value="RAN35211.1"/>
    <property type="molecule type" value="Genomic_DNA"/>
</dbReference>
<dbReference type="InterPro" id="IPR009045">
    <property type="entry name" value="Zn_M74/Hedgehog-like"/>
</dbReference>
<name>A0A062U3W5_9PROT</name>
<comment type="caution">
    <text evidence="2">The sequence shown here is derived from an EMBL/GenBank/DDBJ whole genome shotgun (WGS) entry which is preliminary data.</text>
</comment>
<evidence type="ECO:0000313" key="2">
    <source>
        <dbReference type="EMBL" id="RAN35211.1"/>
    </source>
</evidence>
<dbReference type="Gene3D" id="3.30.1380.10">
    <property type="match status" value="1"/>
</dbReference>
<dbReference type="eggNOG" id="COG3108">
    <property type="taxonomic scope" value="Bacteria"/>
</dbReference>
<dbReference type="RefSeq" id="WP_051594645.1">
    <property type="nucleotide sequence ID" value="NZ_AWFB01000006.1"/>
</dbReference>
<organism evidence="2 3">
    <name type="scientific">Hyphomonas pacifica</name>
    <dbReference type="NCBI Taxonomy" id="1280941"/>
    <lineage>
        <taxon>Bacteria</taxon>
        <taxon>Pseudomonadati</taxon>
        <taxon>Pseudomonadota</taxon>
        <taxon>Alphaproteobacteria</taxon>
        <taxon>Hyphomonadales</taxon>
        <taxon>Hyphomonadaceae</taxon>
        <taxon>Hyphomonas</taxon>
    </lineage>
</organism>
<dbReference type="AlphaFoldDB" id="A0A062U3W5"/>
<keyword evidence="3" id="KW-1185">Reference proteome</keyword>
<dbReference type="OrthoDB" id="5242612at2"/>
<dbReference type="Pfam" id="PF08291">
    <property type="entry name" value="Peptidase_M15_3"/>
    <property type="match status" value="1"/>
</dbReference>
<reference evidence="2 3" key="1">
    <citation type="submission" date="2013-04" db="EMBL/GenBank/DDBJ databases">
        <title>Hyphomonas sp. T24B3 Genome Sequencing.</title>
        <authorList>
            <person name="Lai Q."/>
            <person name="Shao Z."/>
        </authorList>
    </citation>
    <scope>NUCLEOTIDE SEQUENCE [LARGE SCALE GENOMIC DNA]</scope>
    <source>
        <strain evidence="2 3">T24B3</strain>
    </source>
</reference>
<dbReference type="STRING" id="1280941.HY2_08470"/>
<accession>A0A062U3W5</accession>
<evidence type="ECO:0000259" key="1">
    <source>
        <dbReference type="Pfam" id="PF08291"/>
    </source>
</evidence>
<proteinExistence type="predicted"/>
<protein>
    <recommendedName>
        <fullName evidence="1">Peptidase M15A C-terminal domain-containing protein</fullName>
    </recommendedName>
</protein>